<accession>A0ABV6CWJ3</accession>
<dbReference type="Pfam" id="PF10531">
    <property type="entry name" value="SLBB"/>
    <property type="match status" value="1"/>
</dbReference>
<organism evidence="4 5">
    <name type="scientific">Novosphingobium soli</name>
    <dbReference type="NCBI Taxonomy" id="574956"/>
    <lineage>
        <taxon>Bacteria</taxon>
        <taxon>Pseudomonadati</taxon>
        <taxon>Pseudomonadota</taxon>
        <taxon>Alphaproteobacteria</taxon>
        <taxon>Sphingomonadales</taxon>
        <taxon>Sphingomonadaceae</taxon>
        <taxon>Novosphingobium</taxon>
    </lineage>
</organism>
<dbReference type="Gene3D" id="3.30.1950.10">
    <property type="entry name" value="wza like domain"/>
    <property type="match status" value="1"/>
</dbReference>
<dbReference type="Proteomes" id="UP001589798">
    <property type="component" value="Unassembled WGS sequence"/>
</dbReference>
<evidence type="ECO:0000313" key="5">
    <source>
        <dbReference type="Proteomes" id="UP001589798"/>
    </source>
</evidence>
<dbReference type="InterPro" id="IPR003715">
    <property type="entry name" value="Poly_export_N"/>
</dbReference>
<feature type="domain" description="Polysaccharide export protein N-terminal" evidence="2">
    <location>
        <begin position="14"/>
        <end position="87"/>
    </location>
</feature>
<evidence type="ECO:0000256" key="1">
    <source>
        <dbReference type="ARBA" id="ARBA00022729"/>
    </source>
</evidence>
<keyword evidence="1" id="KW-0732">Signal</keyword>
<dbReference type="Pfam" id="PF02563">
    <property type="entry name" value="Poly_export"/>
    <property type="match status" value="1"/>
</dbReference>
<dbReference type="EMBL" id="JBHLWK010000015">
    <property type="protein sequence ID" value="MFC0205089.1"/>
    <property type="molecule type" value="Genomic_DNA"/>
</dbReference>
<dbReference type="InterPro" id="IPR019554">
    <property type="entry name" value="Soluble_ligand-bd"/>
</dbReference>
<dbReference type="InterPro" id="IPR049712">
    <property type="entry name" value="Poly_export"/>
</dbReference>
<name>A0ABV6CWJ3_9SPHN</name>
<reference evidence="4 5" key="1">
    <citation type="submission" date="2024-09" db="EMBL/GenBank/DDBJ databases">
        <authorList>
            <person name="Sun Q."/>
            <person name="Mori K."/>
        </authorList>
    </citation>
    <scope>NUCLEOTIDE SEQUENCE [LARGE SCALE GENOMIC DNA]</scope>
    <source>
        <strain evidence="4 5">CCM 7706</strain>
    </source>
</reference>
<dbReference type="RefSeq" id="WP_379488035.1">
    <property type="nucleotide sequence ID" value="NZ_JBHLWK010000015.1"/>
</dbReference>
<protein>
    <submittedName>
        <fullName evidence="4">Polysaccharide biosynthesis/export family protein</fullName>
    </submittedName>
</protein>
<comment type="caution">
    <text evidence="4">The sequence shown here is derived from an EMBL/GenBank/DDBJ whole genome shotgun (WGS) entry which is preliminary data.</text>
</comment>
<feature type="domain" description="Soluble ligand binding" evidence="3">
    <location>
        <begin position="93"/>
        <end position="138"/>
    </location>
</feature>
<dbReference type="PANTHER" id="PTHR33619">
    <property type="entry name" value="POLYSACCHARIDE EXPORT PROTEIN GFCE-RELATED"/>
    <property type="match status" value="1"/>
</dbReference>
<evidence type="ECO:0000259" key="3">
    <source>
        <dbReference type="Pfam" id="PF10531"/>
    </source>
</evidence>
<evidence type="ECO:0000259" key="2">
    <source>
        <dbReference type="Pfam" id="PF02563"/>
    </source>
</evidence>
<evidence type="ECO:0000313" key="4">
    <source>
        <dbReference type="EMBL" id="MFC0205089.1"/>
    </source>
</evidence>
<proteinExistence type="predicted"/>
<keyword evidence="5" id="KW-1185">Reference proteome</keyword>
<gene>
    <name evidence="4" type="ORF">ACFFJC_12520</name>
</gene>
<dbReference type="Gene3D" id="3.10.560.10">
    <property type="entry name" value="Outer membrane lipoprotein wza domain like"/>
    <property type="match status" value="1"/>
</dbReference>
<sequence length="166" mass="18135">MSSGERYDLSSDLNETYLLGPGDKVRATVFNEPNLSGDFSVGADGMVSLPLVGDVPATGKTTKLVADDFARRLANGYLLNPSVAMEVTAYRPFFILGEVEKPGQYPYVNNMTALNAIATAGGYTPRAKRTIVYIRKFGEAAETEYELTSSLRIMPGDTIRLGERYF</sequence>
<dbReference type="PANTHER" id="PTHR33619:SF3">
    <property type="entry name" value="POLYSACCHARIDE EXPORT PROTEIN GFCE-RELATED"/>
    <property type="match status" value="1"/>
</dbReference>